<evidence type="ECO:0000313" key="2">
    <source>
        <dbReference type="EMBL" id="APZ90979.1"/>
    </source>
</evidence>
<sequence length="373" mass="41604">MSVPSIVVLAFVAHSLLTLYGAQSTFSPTTPKAWCMNRTRLPNWMLHRSVVSPVLVLVLLLSGCQSEEASDKPLRLRMAHVYEVSSPTHAYGTAHLAQRLKQVTSDLDVTVYPAAQLGTEAELLEQLVAGELDLAISGPSFLAMWHPPLGVLDAAYASRDLDQMLETARGEDMAPHWDELRKRFDVRVLDTWAYGSRHITSNIPIRNPTDLDGFRLRMPGASVWQASGAALGASPMPISFGEVYLALQQGIADGQENPVPVIKAMGFHEVQKCLNLSGHIQSSIQILMNERTWQRMDTDQQAALMKVVKELGEDVYRGTVEDEQWLIEEWRKDGTMQIVEDVDVDAFRKRAAEYFSSGYAFSELYNQITSEPE</sequence>
<protein>
    <submittedName>
        <fullName evidence="2">Neu5Ac-binding protein</fullName>
    </submittedName>
</protein>
<dbReference type="GO" id="GO:0055085">
    <property type="term" value="P:transmembrane transport"/>
    <property type="evidence" value="ECO:0007669"/>
    <property type="project" value="InterPro"/>
</dbReference>
<dbReference type="PANTHER" id="PTHR33376:SF4">
    <property type="entry name" value="SIALIC ACID-BINDING PERIPLASMIC PROTEIN SIAP"/>
    <property type="match status" value="1"/>
</dbReference>
<proteinExistence type="predicted"/>
<reference evidence="2 3" key="1">
    <citation type="journal article" date="2016" name="Front. Microbiol.">
        <title>Fuerstia marisgermanicae gen. nov., sp. nov., an Unusual Member of the Phylum Planctomycetes from the German Wadden Sea.</title>
        <authorList>
            <person name="Kohn T."/>
            <person name="Heuer A."/>
            <person name="Jogler M."/>
            <person name="Vollmers J."/>
            <person name="Boedeker C."/>
            <person name="Bunk B."/>
            <person name="Rast P."/>
            <person name="Borchert D."/>
            <person name="Glockner I."/>
            <person name="Freese H.M."/>
            <person name="Klenk H.P."/>
            <person name="Overmann J."/>
            <person name="Kaster A.K."/>
            <person name="Rohde M."/>
            <person name="Wiegand S."/>
            <person name="Jogler C."/>
        </authorList>
    </citation>
    <scope>NUCLEOTIDE SEQUENCE [LARGE SCALE GENOMIC DNA]</scope>
    <source>
        <strain evidence="2 3">NH11</strain>
    </source>
</reference>
<dbReference type="Proteomes" id="UP000187735">
    <property type="component" value="Chromosome"/>
</dbReference>
<dbReference type="KEGG" id="fmr:Fuma_00563"/>
<keyword evidence="3" id="KW-1185">Reference proteome</keyword>
<dbReference type="InterPro" id="IPR038404">
    <property type="entry name" value="TRAP_DctP_sf"/>
</dbReference>
<name>A0A1P8WA96_9PLAN</name>
<dbReference type="EMBL" id="CP017641">
    <property type="protein sequence ID" value="APZ90979.1"/>
    <property type="molecule type" value="Genomic_DNA"/>
</dbReference>
<dbReference type="NCBIfam" id="NF037995">
    <property type="entry name" value="TRAP_S1"/>
    <property type="match status" value="1"/>
</dbReference>
<keyword evidence="1" id="KW-0732">Signal</keyword>
<dbReference type="STRING" id="1891926.Fuma_00563"/>
<dbReference type="Pfam" id="PF03480">
    <property type="entry name" value="DctP"/>
    <property type="match status" value="1"/>
</dbReference>
<dbReference type="PANTHER" id="PTHR33376">
    <property type="match status" value="1"/>
</dbReference>
<dbReference type="AlphaFoldDB" id="A0A1P8WA96"/>
<accession>A0A1P8WA96</accession>
<dbReference type="InterPro" id="IPR018389">
    <property type="entry name" value="DctP_fam"/>
</dbReference>
<evidence type="ECO:0000256" key="1">
    <source>
        <dbReference type="ARBA" id="ARBA00022729"/>
    </source>
</evidence>
<evidence type="ECO:0000313" key="3">
    <source>
        <dbReference type="Proteomes" id="UP000187735"/>
    </source>
</evidence>
<gene>
    <name evidence="2" type="primary">siaP</name>
    <name evidence="2" type="ORF">Fuma_00563</name>
</gene>
<dbReference type="Gene3D" id="3.40.190.170">
    <property type="entry name" value="Bacterial extracellular solute-binding protein, family 7"/>
    <property type="match status" value="1"/>
</dbReference>
<organism evidence="2 3">
    <name type="scientific">Fuerstiella marisgermanici</name>
    <dbReference type="NCBI Taxonomy" id="1891926"/>
    <lineage>
        <taxon>Bacteria</taxon>
        <taxon>Pseudomonadati</taxon>
        <taxon>Planctomycetota</taxon>
        <taxon>Planctomycetia</taxon>
        <taxon>Planctomycetales</taxon>
        <taxon>Planctomycetaceae</taxon>
        <taxon>Fuerstiella</taxon>
    </lineage>
</organism>